<evidence type="ECO:0000313" key="5">
    <source>
        <dbReference type="Proteomes" id="UP000811246"/>
    </source>
</evidence>
<dbReference type="Pfam" id="PF16900">
    <property type="entry name" value="REPA_OB_2"/>
    <property type="match status" value="1"/>
</dbReference>
<evidence type="ECO:0000259" key="2">
    <source>
        <dbReference type="Pfam" id="PF08646"/>
    </source>
</evidence>
<name>A0A922JT43_CARIL</name>
<evidence type="ECO:0000259" key="3">
    <source>
        <dbReference type="Pfam" id="PF16900"/>
    </source>
</evidence>
<keyword evidence="1" id="KW-0238">DNA-binding</keyword>
<dbReference type="InterPro" id="IPR013955">
    <property type="entry name" value="Rep_factor-A_C"/>
</dbReference>
<dbReference type="AlphaFoldDB" id="A0A922JT43"/>
<gene>
    <name evidence="4" type="ORF">I3842_03G016500</name>
</gene>
<sequence>MFGNDIDSREDSLQMFRSYYIINAYVKLLDPKYKTESHEYQWIINAKTIIEEIPENEQQVEMPKYNLIPINELDAYKDSIAEIDLLAVALHIKPPKEITLTNGPTTLQEIYVIDQSFNPISLTMWGRFVQDECKKISEIIETKPILLATKLKVRSYNGLSLSSRPASAFTINPVIPEAKLLQRWIAINDSKLEVIIAKSLKYPSTSLSSVGIRQITKNCDVAALLKSLQPMEKAKFWIKAKINIINLDQIFFYMSCINCNKGTGHDHNESFLCYHCKHQSVAEPHCRAYVEVDDGTGKLAAVIFGELAEQALGHSAIDFMNHTGEEHLPFIQKIASEASENQWMIQLTVDPEIFNQQKHKNFNVISISPVQYGPELE</sequence>
<dbReference type="EMBL" id="CM031827">
    <property type="protein sequence ID" value="KAG6719648.1"/>
    <property type="molecule type" value="Genomic_DNA"/>
</dbReference>
<evidence type="ECO:0000256" key="1">
    <source>
        <dbReference type="ARBA" id="ARBA00023125"/>
    </source>
</evidence>
<accession>A0A922JT43</accession>
<dbReference type="CDD" id="cd04475">
    <property type="entry name" value="RPA1_DBD_B"/>
    <property type="match status" value="1"/>
</dbReference>
<feature type="domain" description="Replication protein A OB" evidence="3">
    <location>
        <begin position="81"/>
        <end position="172"/>
    </location>
</feature>
<dbReference type="Proteomes" id="UP000811246">
    <property type="component" value="Chromosome 3"/>
</dbReference>
<organism evidence="4 5">
    <name type="scientific">Carya illinoinensis</name>
    <name type="common">Pecan</name>
    <dbReference type="NCBI Taxonomy" id="32201"/>
    <lineage>
        <taxon>Eukaryota</taxon>
        <taxon>Viridiplantae</taxon>
        <taxon>Streptophyta</taxon>
        <taxon>Embryophyta</taxon>
        <taxon>Tracheophyta</taxon>
        <taxon>Spermatophyta</taxon>
        <taxon>Magnoliopsida</taxon>
        <taxon>eudicotyledons</taxon>
        <taxon>Gunneridae</taxon>
        <taxon>Pentapetalae</taxon>
        <taxon>rosids</taxon>
        <taxon>fabids</taxon>
        <taxon>Fagales</taxon>
        <taxon>Juglandaceae</taxon>
        <taxon>Carya</taxon>
    </lineage>
</organism>
<comment type="caution">
    <text evidence="4">The sequence shown here is derived from an EMBL/GenBank/DDBJ whole genome shotgun (WGS) entry which is preliminary data.</text>
</comment>
<protein>
    <submittedName>
        <fullName evidence="4">Uncharacterized protein</fullName>
    </submittedName>
</protein>
<evidence type="ECO:0000313" key="4">
    <source>
        <dbReference type="EMBL" id="KAG6719648.1"/>
    </source>
</evidence>
<proteinExistence type="predicted"/>
<dbReference type="Pfam" id="PF08646">
    <property type="entry name" value="Rep_fac-A_C"/>
    <property type="match status" value="1"/>
</dbReference>
<feature type="domain" description="Replication factor A C-terminal" evidence="2">
    <location>
        <begin position="237"/>
        <end position="373"/>
    </location>
</feature>
<dbReference type="InterPro" id="IPR031657">
    <property type="entry name" value="REPA_OB_2"/>
</dbReference>
<dbReference type="PANTHER" id="PTHR47165:SF4">
    <property type="entry name" value="OS03G0429900 PROTEIN"/>
    <property type="match status" value="1"/>
</dbReference>
<reference evidence="4" key="1">
    <citation type="submission" date="2021-01" db="EMBL/GenBank/DDBJ databases">
        <authorList>
            <person name="Lovell J.T."/>
            <person name="Bentley N."/>
            <person name="Bhattarai G."/>
            <person name="Jenkins J.W."/>
            <person name="Sreedasyam A."/>
            <person name="Alarcon Y."/>
            <person name="Bock C."/>
            <person name="Boston L."/>
            <person name="Carlson J."/>
            <person name="Cervantes K."/>
            <person name="Clermont K."/>
            <person name="Krom N."/>
            <person name="Kubenka K."/>
            <person name="Mamidi S."/>
            <person name="Mattison C."/>
            <person name="Monteros M."/>
            <person name="Pisani C."/>
            <person name="Plott C."/>
            <person name="Rajasekar S."/>
            <person name="Rhein H.S."/>
            <person name="Rohla C."/>
            <person name="Song M."/>
            <person name="Hilaire R.S."/>
            <person name="Shu S."/>
            <person name="Wells L."/>
            <person name="Wang X."/>
            <person name="Webber J."/>
            <person name="Heerema R.J."/>
            <person name="Klein P."/>
            <person name="Conner P."/>
            <person name="Grauke L."/>
            <person name="Grimwood J."/>
            <person name="Schmutz J."/>
            <person name="Randall J.J."/>
        </authorList>
    </citation>
    <scope>NUCLEOTIDE SEQUENCE</scope>
    <source>
        <tissue evidence="4">Leaf</tissue>
    </source>
</reference>
<dbReference type="GO" id="GO:0003677">
    <property type="term" value="F:DNA binding"/>
    <property type="evidence" value="ECO:0007669"/>
    <property type="project" value="UniProtKB-KW"/>
</dbReference>
<dbReference type="PANTHER" id="PTHR47165">
    <property type="entry name" value="OS03G0429900 PROTEIN"/>
    <property type="match status" value="1"/>
</dbReference>